<dbReference type="GO" id="GO:0019563">
    <property type="term" value="P:glycerol catabolic process"/>
    <property type="evidence" value="ECO:0007669"/>
    <property type="project" value="TreeGrafter"/>
</dbReference>
<organism evidence="9 10">
    <name type="scientific">Sphingomonas oligophenolica</name>
    <dbReference type="NCBI Taxonomy" id="301154"/>
    <lineage>
        <taxon>Bacteria</taxon>
        <taxon>Pseudomonadati</taxon>
        <taxon>Pseudomonadota</taxon>
        <taxon>Alphaproteobacteria</taxon>
        <taxon>Sphingomonadales</taxon>
        <taxon>Sphingomonadaceae</taxon>
        <taxon>Sphingomonas</taxon>
    </lineage>
</organism>
<keyword evidence="10" id="KW-1185">Reference proteome</keyword>
<dbReference type="InterPro" id="IPR022896">
    <property type="entry name" value="TrioseP_Isoase_bac/euk"/>
</dbReference>
<dbReference type="UniPathway" id="UPA00138"/>
<evidence type="ECO:0000256" key="8">
    <source>
        <dbReference type="RuleBase" id="RU363013"/>
    </source>
</evidence>
<feature type="active site" description="Proton acceptor" evidence="7">
    <location>
        <position position="163"/>
    </location>
</feature>
<dbReference type="InterPro" id="IPR000652">
    <property type="entry name" value="Triosephosphate_isomerase"/>
</dbReference>
<dbReference type="EMBL" id="RCZK01000005">
    <property type="protein sequence ID" value="TPG12702.1"/>
    <property type="molecule type" value="Genomic_DNA"/>
</dbReference>
<dbReference type="UniPathway" id="UPA00109">
    <property type="reaction ID" value="UER00189"/>
</dbReference>
<dbReference type="GO" id="GO:0004807">
    <property type="term" value="F:triose-phosphate isomerase activity"/>
    <property type="evidence" value="ECO:0007669"/>
    <property type="project" value="UniProtKB-UniRule"/>
</dbReference>
<evidence type="ECO:0000256" key="6">
    <source>
        <dbReference type="ARBA" id="ARBA00023235"/>
    </source>
</evidence>
<keyword evidence="4 7" id="KW-0963">Cytoplasm</keyword>
<dbReference type="PANTHER" id="PTHR21139:SF42">
    <property type="entry name" value="TRIOSEPHOSPHATE ISOMERASE"/>
    <property type="match status" value="1"/>
</dbReference>
<dbReference type="GO" id="GO:0005829">
    <property type="term" value="C:cytosol"/>
    <property type="evidence" value="ECO:0007669"/>
    <property type="project" value="TreeGrafter"/>
</dbReference>
<comment type="catalytic activity">
    <reaction evidence="7 8">
        <text>D-glyceraldehyde 3-phosphate = dihydroxyacetone phosphate</text>
        <dbReference type="Rhea" id="RHEA:18585"/>
        <dbReference type="ChEBI" id="CHEBI:57642"/>
        <dbReference type="ChEBI" id="CHEBI:59776"/>
        <dbReference type="EC" id="5.3.1.1"/>
    </reaction>
</comment>
<feature type="binding site" evidence="7">
    <location>
        <position position="208"/>
    </location>
    <ligand>
        <name>substrate</name>
    </ligand>
</feature>
<comment type="subunit">
    <text evidence="7 8">Homodimer.</text>
</comment>
<evidence type="ECO:0000256" key="2">
    <source>
        <dbReference type="ARBA" id="ARBA00007422"/>
    </source>
</evidence>
<dbReference type="SUPFAM" id="SSF51351">
    <property type="entry name" value="Triosephosphate isomerase (TIM)"/>
    <property type="match status" value="1"/>
</dbReference>
<comment type="pathway">
    <text evidence="7 8">Carbohydrate degradation; glycolysis; D-glyceraldehyde 3-phosphate from glycerone phosphate: step 1/1.</text>
</comment>
<keyword evidence="6 7" id="KW-0413">Isomerase</keyword>
<evidence type="ECO:0000256" key="7">
    <source>
        <dbReference type="HAMAP-Rule" id="MF_00147"/>
    </source>
</evidence>
<keyword evidence="5 7" id="KW-0324">Glycolysis</keyword>
<reference evidence="9 10" key="1">
    <citation type="journal article" date="2019" name="Environ. Microbiol.">
        <title>Species interactions and distinct microbial communities in high Arctic permafrost affected cryosols are associated with the CH4 and CO2 gas fluxes.</title>
        <authorList>
            <person name="Altshuler I."/>
            <person name="Hamel J."/>
            <person name="Turney S."/>
            <person name="Magnuson E."/>
            <person name="Levesque R."/>
            <person name="Greer C."/>
            <person name="Whyte L.G."/>
        </authorList>
    </citation>
    <scope>NUCLEOTIDE SEQUENCE [LARGE SCALE GENOMIC DNA]</scope>
    <source>
        <strain evidence="9 10">S5.1</strain>
    </source>
</reference>
<evidence type="ECO:0000256" key="5">
    <source>
        <dbReference type="ARBA" id="ARBA00023152"/>
    </source>
</evidence>
<dbReference type="InterPro" id="IPR035990">
    <property type="entry name" value="TIM_sf"/>
</dbReference>
<dbReference type="GO" id="GO:0006096">
    <property type="term" value="P:glycolytic process"/>
    <property type="evidence" value="ECO:0007669"/>
    <property type="project" value="UniProtKB-UniRule"/>
</dbReference>
<dbReference type="InterPro" id="IPR013785">
    <property type="entry name" value="Aldolase_TIM"/>
</dbReference>
<comment type="catalytic activity">
    <reaction evidence="1">
        <text>L-erythrulose 1-phosphate = D-erythrulose 4-phosphate</text>
        <dbReference type="Rhea" id="RHEA:49588"/>
        <dbReference type="ChEBI" id="CHEBI:58002"/>
        <dbReference type="ChEBI" id="CHEBI:90796"/>
        <dbReference type="EC" id="5.3.1.33"/>
    </reaction>
</comment>
<dbReference type="Gene3D" id="3.20.20.70">
    <property type="entry name" value="Aldolase class I"/>
    <property type="match status" value="1"/>
</dbReference>
<dbReference type="RefSeq" id="WP_140870344.1">
    <property type="nucleotide sequence ID" value="NZ_RCZK01000005.1"/>
</dbReference>
<evidence type="ECO:0000256" key="1">
    <source>
        <dbReference type="ARBA" id="ARBA00000148"/>
    </source>
</evidence>
<protein>
    <recommendedName>
        <fullName evidence="7 8">Triosephosphate isomerase</fullName>
        <shortName evidence="7">TIM</shortName>
        <shortName evidence="7">TPI</shortName>
        <ecNumber evidence="7 8">5.3.1.1</ecNumber>
    </recommendedName>
    <alternativeName>
        <fullName evidence="7">Triose-phosphate isomerase</fullName>
    </alternativeName>
</protein>
<dbReference type="Pfam" id="PF00121">
    <property type="entry name" value="TIM"/>
    <property type="match status" value="1"/>
</dbReference>
<feature type="binding site" evidence="7">
    <location>
        <begin position="229"/>
        <end position="230"/>
    </location>
    <ligand>
        <name>substrate</name>
    </ligand>
</feature>
<dbReference type="CDD" id="cd00311">
    <property type="entry name" value="TIM"/>
    <property type="match status" value="1"/>
</dbReference>
<dbReference type="EC" id="5.3.1.1" evidence="7 8"/>
<feature type="binding site" evidence="7">
    <location>
        <position position="169"/>
    </location>
    <ligand>
        <name>substrate</name>
    </ligand>
</feature>
<accession>A0A502CIZ9</accession>
<keyword evidence="3 7" id="KW-0312">Gluconeogenesis</keyword>
<gene>
    <name evidence="7" type="primary">tpiA</name>
    <name evidence="9" type="ORF">EAH84_07940</name>
</gene>
<comment type="similarity">
    <text evidence="2 7 8">Belongs to the triosephosphate isomerase family.</text>
</comment>
<dbReference type="PANTHER" id="PTHR21139">
    <property type="entry name" value="TRIOSEPHOSPHATE ISOMERASE"/>
    <property type="match status" value="1"/>
</dbReference>
<evidence type="ECO:0000256" key="3">
    <source>
        <dbReference type="ARBA" id="ARBA00022432"/>
    </source>
</evidence>
<evidence type="ECO:0000256" key="4">
    <source>
        <dbReference type="ARBA" id="ARBA00022490"/>
    </source>
</evidence>
<dbReference type="HAMAP" id="MF_00147_B">
    <property type="entry name" value="TIM_B"/>
    <property type="match status" value="1"/>
</dbReference>
<proteinExistence type="inferred from homology"/>
<dbReference type="GO" id="GO:0006094">
    <property type="term" value="P:gluconeogenesis"/>
    <property type="evidence" value="ECO:0007669"/>
    <property type="project" value="UniProtKB-UniRule"/>
</dbReference>
<dbReference type="Proteomes" id="UP000318413">
    <property type="component" value="Unassembled WGS sequence"/>
</dbReference>
<feature type="active site" description="Electrophile" evidence="7">
    <location>
        <position position="93"/>
    </location>
</feature>
<comment type="pathway">
    <text evidence="7 8">Carbohydrate biosynthesis; gluconeogenesis.</text>
</comment>
<name>A0A502CIZ9_9SPHN</name>
<evidence type="ECO:0000313" key="10">
    <source>
        <dbReference type="Proteomes" id="UP000318413"/>
    </source>
</evidence>
<comment type="function">
    <text evidence="7">Involved in the gluconeogenesis. Catalyzes stereospecifically the conversion of dihydroxyacetone phosphate (DHAP) to D-glyceraldehyde-3-phosphate (G3P).</text>
</comment>
<comment type="subcellular location">
    <subcellularLocation>
        <location evidence="7 8">Cytoplasm</location>
    </subcellularLocation>
</comment>
<evidence type="ECO:0000313" key="9">
    <source>
        <dbReference type="EMBL" id="TPG12702.1"/>
    </source>
</evidence>
<dbReference type="GO" id="GO:0046166">
    <property type="term" value="P:glyceraldehyde-3-phosphate biosynthetic process"/>
    <property type="evidence" value="ECO:0007669"/>
    <property type="project" value="TreeGrafter"/>
</dbReference>
<dbReference type="NCBIfam" id="TIGR00419">
    <property type="entry name" value="tim"/>
    <property type="match status" value="1"/>
</dbReference>
<feature type="binding site" evidence="7">
    <location>
        <begin position="10"/>
        <end position="12"/>
    </location>
    <ligand>
        <name>substrate</name>
    </ligand>
</feature>
<comment type="caution">
    <text evidence="9">The sequence shown here is derived from an EMBL/GenBank/DDBJ whole genome shotgun (WGS) entry which is preliminary data.</text>
</comment>
<dbReference type="PROSITE" id="PS51440">
    <property type="entry name" value="TIM_2"/>
    <property type="match status" value="1"/>
</dbReference>
<sequence length="260" mass="26707">MTRRKFVAGNWKMNGSRATLGELDAIAAAAREASAVDVAVAVPFTLIDPAATRVPGLAIGAEDVHAAASGAHTGCVSAAMVKEAGARFTIVGHSERRADQHETSHDAWAKATAAHAAGLTVILCCGETEAERDAGRAERVVQAQIEKSVPDHAAGDWFTLAYEPRWAIGTGRTPTIDEIEAIHAIARAKLRQMVGDAADQIRILYGGSVTGTNAASILGAANVDGALVGGASLTAAKFVPIIDAAASLAPNERGPMSAGR</sequence>
<dbReference type="OrthoDB" id="9809429at2"/>
<dbReference type="AlphaFoldDB" id="A0A502CIZ9"/>